<reference evidence="4" key="2">
    <citation type="submission" date="2018-07" db="EMBL/GenBank/DDBJ databases">
        <authorList>
            <consortium name="NCBI Pathogen Detection Project"/>
        </authorList>
    </citation>
    <scope>NUCLEOTIDE SEQUENCE</scope>
    <source>
        <strain evidence="4">09-1141</strain>
    </source>
</reference>
<evidence type="ECO:0000256" key="3">
    <source>
        <dbReference type="HAMAP-Rule" id="MF_01150"/>
    </source>
</evidence>
<dbReference type="GO" id="GO:0051259">
    <property type="term" value="P:protein complex oligomerization"/>
    <property type="evidence" value="ECO:0007669"/>
    <property type="project" value="InterPro"/>
</dbReference>
<keyword evidence="1 3" id="KW-0963">Cytoplasm</keyword>
<dbReference type="SUPFAM" id="SSF89155">
    <property type="entry name" value="TorD-like"/>
    <property type="match status" value="1"/>
</dbReference>
<dbReference type="InterPro" id="IPR036386">
    <property type="entry name" value="HscB_C_sf"/>
</dbReference>
<dbReference type="PANTHER" id="PTHR34227">
    <property type="entry name" value="CHAPERONE PROTEIN YCDY"/>
    <property type="match status" value="1"/>
</dbReference>
<sequence>MIKQPALAQEQYACVYAWLALLFFREVDDEGLIQLQSAEIADWLALLKLQPALAASVALLEQKIAALSLRQDAQLELAADFCGLFLMTDKKSALPYASQYPQQEPGMIKHLLLEAGMEVNDDFKEPTDHLAIYLELLSHLHFSLGESFQQRRMNKLRQKTLSSLLEWLPEFTNNCLKHDPYSFYAALSQLLLAIVRFDDGKEDLSIVAVE</sequence>
<dbReference type="GO" id="GO:0006457">
    <property type="term" value="P:protein folding"/>
    <property type="evidence" value="ECO:0007669"/>
    <property type="project" value="UniProtKB-UniRule"/>
</dbReference>
<evidence type="ECO:0000313" key="4">
    <source>
        <dbReference type="EMBL" id="HAE9302800.1"/>
    </source>
</evidence>
<dbReference type="AlphaFoldDB" id="A0A739CS62"/>
<keyword evidence="2 3" id="KW-0143">Chaperone</keyword>
<dbReference type="Gene3D" id="1.20.120.1820">
    <property type="match status" value="1"/>
</dbReference>
<dbReference type="Gene3D" id="1.20.1280.20">
    <property type="entry name" value="HscB, C-terminal domain"/>
    <property type="match status" value="1"/>
</dbReference>
<comment type="similarity">
    <text evidence="3">Belongs to the TorD/DmsD family. TorD subfamily.</text>
</comment>
<dbReference type="PANTHER" id="PTHR34227:SF11">
    <property type="entry name" value="CHAPERONE PROTEIN TORD"/>
    <property type="match status" value="1"/>
</dbReference>
<name>A0A739CS62_SALET</name>
<proteinExistence type="inferred from homology"/>
<dbReference type="GO" id="GO:0005737">
    <property type="term" value="C:cytoplasm"/>
    <property type="evidence" value="ECO:0007669"/>
    <property type="project" value="UniProtKB-SubCell"/>
</dbReference>
<dbReference type="InterPro" id="IPR023069">
    <property type="entry name" value="Chaperone_TorD"/>
</dbReference>
<comment type="subcellular location">
    <subcellularLocation>
        <location evidence="3">Cytoplasm</location>
    </subcellularLocation>
</comment>
<organism evidence="4">
    <name type="scientific">Salmonella enterica subsp. enterica serovar 4,[5],12:b:-</name>
    <dbReference type="NCBI Taxonomy" id="1340177"/>
    <lineage>
        <taxon>Bacteria</taxon>
        <taxon>Pseudomonadati</taxon>
        <taxon>Pseudomonadota</taxon>
        <taxon>Gammaproteobacteria</taxon>
        <taxon>Enterobacterales</taxon>
        <taxon>Enterobacteriaceae</taxon>
        <taxon>Salmonella</taxon>
    </lineage>
</organism>
<dbReference type="Pfam" id="PF02613">
    <property type="entry name" value="Nitrate_red_del"/>
    <property type="match status" value="1"/>
</dbReference>
<accession>A0A739CS62</accession>
<dbReference type="InterPro" id="IPR050289">
    <property type="entry name" value="TorD/DmsD_chaperones"/>
</dbReference>
<dbReference type="InterPro" id="IPR036411">
    <property type="entry name" value="TorD-like_sf"/>
</dbReference>
<evidence type="ECO:0000256" key="2">
    <source>
        <dbReference type="ARBA" id="ARBA00023186"/>
    </source>
</evidence>
<comment type="function">
    <text evidence="3">Involved in the biogenesis of TorA. Acts on TorA before the insertion of the molybdenum cofactor and, as a result, probably favors a conformation of the apoenzyme that is competent for acquiring the cofactor.</text>
</comment>
<evidence type="ECO:0000256" key="1">
    <source>
        <dbReference type="ARBA" id="ARBA00022490"/>
    </source>
</evidence>
<dbReference type="InterPro" id="IPR020945">
    <property type="entry name" value="DMSO/NO3_reduct_chaperone"/>
</dbReference>
<comment type="caution">
    <text evidence="4">The sequence shown here is derived from an EMBL/GenBank/DDBJ whole genome shotgun (WGS) entry which is preliminary data.</text>
</comment>
<dbReference type="NCBIfam" id="NF003442">
    <property type="entry name" value="PRK04976.1"/>
    <property type="match status" value="1"/>
</dbReference>
<protein>
    <recommendedName>
        <fullName evidence="3">Chaperone protein TorD</fullName>
    </recommendedName>
</protein>
<reference evidence="4" key="1">
    <citation type="journal article" date="2018" name="Genome Biol.">
        <title>SKESA: strategic k-mer extension for scrupulous assemblies.</title>
        <authorList>
            <person name="Souvorov A."/>
            <person name="Agarwala R."/>
            <person name="Lipman D.J."/>
        </authorList>
    </citation>
    <scope>NUCLEOTIDE SEQUENCE</scope>
    <source>
        <strain evidence="4">09-1141</strain>
    </source>
</reference>
<gene>
    <name evidence="3 4" type="primary">torD</name>
    <name evidence="4" type="ORF">G4Y17_001899</name>
</gene>
<dbReference type="EMBL" id="DAATNS010000018">
    <property type="protein sequence ID" value="HAE9302800.1"/>
    <property type="molecule type" value="Genomic_DNA"/>
</dbReference>
<dbReference type="HAMAP" id="MF_01150">
    <property type="entry name" value="TorD"/>
    <property type="match status" value="1"/>
</dbReference>